<accession>A0A918Q7D3</accession>
<proteinExistence type="predicted"/>
<reference evidence="1" key="2">
    <citation type="submission" date="2020-09" db="EMBL/GenBank/DDBJ databases">
        <authorList>
            <person name="Sun Q."/>
            <person name="Kim S."/>
        </authorList>
    </citation>
    <scope>NUCLEOTIDE SEQUENCE</scope>
    <source>
        <strain evidence="1">KCTC 32296</strain>
    </source>
</reference>
<name>A0A918Q7D3_9CAUL</name>
<organism evidence="1 2">
    <name type="scientific">Asticcacaulis endophyticus</name>
    <dbReference type="NCBI Taxonomy" id="1395890"/>
    <lineage>
        <taxon>Bacteria</taxon>
        <taxon>Pseudomonadati</taxon>
        <taxon>Pseudomonadota</taxon>
        <taxon>Alphaproteobacteria</taxon>
        <taxon>Caulobacterales</taxon>
        <taxon>Caulobacteraceae</taxon>
        <taxon>Asticcacaulis</taxon>
    </lineage>
</organism>
<dbReference type="RefSeq" id="WP_189486603.1">
    <property type="nucleotide sequence ID" value="NZ_BMZB01000003.1"/>
</dbReference>
<dbReference type="Proteomes" id="UP000662572">
    <property type="component" value="Unassembled WGS sequence"/>
</dbReference>
<reference evidence="1" key="1">
    <citation type="journal article" date="2014" name="Int. J. Syst. Evol. Microbiol.">
        <title>Complete genome sequence of Corynebacterium casei LMG S-19264T (=DSM 44701T), isolated from a smear-ripened cheese.</title>
        <authorList>
            <consortium name="US DOE Joint Genome Institute (JGI-PGF)"/>
            <person name="Walter F."/>
            <person name="Albersmeier A."/>
            <person name="Kalinowski J."/>
            <person name="Ruckert C."/>
        </authorList>
    </citation>
    <scope>NUCLEOTIDE SEQUENCE</scope>
    <source>
        <strain evidence="1">KCTC 32296</strain>
    </source>
</reference>
<evidence type="ECO:0000313" key="1">
    <source>
        <dbReference type="EMBL" id="GGZ35964.1"/>
    </source>
</evidence>
<sequence length="59" mass="6798">MVEMYGLYRGCGLNREELVVYGNGEVDFVTTRKSYEAAGFTPRYEDLPWKESLEELMPG</sequence>
<keyword evidence="2" id="KW-1185">Reference proteome</keyword>
<protein>
    <submittedName>
        <fullName evidence="1">Uncharacterized protein</fullName>
    </submittedName>
</protein>
<gene>
    <name evidence="1" type="ORF">GCM10011273_22740</name>
</gene>
<evidence type="ECO:0000313" key="2">
    <source>
        <dbReference type="Proteomes" id="UP000662572"/>
    </source>
</evidence>
<dbReference type="EMBL" id="BMZB01000003">
    <property type="protein sequence ID" value="GGZ35964.1"/>
    <property type="molecule type" value="Genomic_DNA"/>
</dbReference>
<dbReference type="AlphaFoldDB" id="A0A918Q7D3"/>
<comment type="caution">
    <text evidence="1">The sequence shown here is derived from an EMBL/GenBank/DDBJ whole genome shotgun (WGS) entry which is preliminary data.</text>
</comment>